<name>A0A1K2H4U0_9NEIS</name>
<dbReference type="OrthoDB" id="327703at2"/>
<keyword evidence="7" id="KW-1185">Reference proteome</keyword>
<dbReference type="GO" id="GO:0016846">
    <property type="term" value="F:carbon-sulfur lyase activity"/>
    <property type="evidence" value="ECO:0007669"/>
    <property type="project" value="InterPro"/>
</dbReference>
<dbReference type="GO" id="GO:0046872">
    <property type="term" value="F:metal ion binding"/>
    <property type="evidence" value="ECO:0007669"/>
    <property type="project" value="UniProtKB-KW"/>
</dbReference>
<accession>A0A1K2H4U0</accession>
<comment type="similarity">
    <text evidence="1">Belongs to the Gfa family.</text>
</comment>
<organism evidence="6 7">
    <name type="scientific">Chitinimonas taiwanensis DSM 18899</name>
    <dbReference type="NCBI Taxonomy" id="1121279"/>
    <lineage>
        <taxon>Bacteria</taxon>
        <taxon>Pseudomonadati</taxon>
        <taxon>Pseudomonadota</taxon>
        <taxon>Betaproteobacteria</taxon>
        <taxon>Neisseriales</taxon>
        <taxon>Chitinibacteraceae</taxon>
        <taxon>Chitinimonas</taxon>
    </lineage>
</organism>
<sequence>MSKAKTYHGACLCGAIRFIATGPALNPHSCSCTLCQRHSGALTQAWVEFPRDSVRWVGSGGPPATWRSSAFSSRAFCPNCGSTLGAIDDQPTVALVLGVFDAPRGKELAPLTHSYVSKRPRWWKVMSAQLAR</sequence>
<dbReference type="PANTHER" id="PTHR33337">
    <property type="entry name" value="GFA DOMAIN-CONTAINING PROTEIN"/>
    <property type="match status" value="1"/>
</dbReference>
<keyword evidence="2" id="KW-0479">Metal-binding</keyword>
<protein>
    <submittedName>
        <fullName evidence="6">Uncharacterized conserved protein</fullName>
    </submittedName>
</protein>
<dbReference type="RefSeq" id="WP_072426873.1">
    <property type="nucleotide sequence ID" value="NZ_FPKR01000001.1"/>
</dbReference>
<dbReference type="Pfam" id="PF04828">
    <property type="entry name" value="GFA"/>
    <property type="match status" value="1"/>
</dbReference>
<evidence type="ECO:0000256" key="4">
    <source>
        <dbReference type="ARBA" id="ARBA00023239"/>
    </source>
</evidence>
<dbReference type="STRING" id="1121279.SAMN02745887_00344"/>
<evidence type="ECO:0000313" key="6">
    <source>
        <dbReference type="EMBL" id="SFZ70901.1"/>
    </source>
</evidence>
<gene>
    <name evidence="6" type="ORF">SAMN02745887_00344</name>
</gene>
<proteinExistence type="inferred from homology"/>
<dbReference type="PANTHER" id="PTHR33337:SF40">
    <property type="entry name" value="CENP-V_GFA DOMAIN-CONTAINING PROTEIN-RELATED"/>
    <property type="match status" value="1"/>
</dbReference>
<evidence type="ECO:0000259" key="5">
    <source>
        <dbReference type="PROSITE" id="PS51891"/>
    </source>
</evidence>
<dbReference type="PROSITE" id="PS51891">
    <property type="entry name" value="CENP_V_GFA"/>
    <property type="match status" value="1"/>
</dbReference>
<reference evidence="6 7" key="1">
    <citation type="submission" date="2016-11" db="EMBL/GenBank/DDBJ databases">
        <authorList>
            <person name="Jaros S."/>
            <person name="Januszkiewicz K."/>
            <person name="Wedrychowicz H."/>
        </authorList>
    </citation>
    <scope>NUCLEOTIDE SEQUENCE [LARGE SCALE GENOMIC DNA]</scope>
    <source>
        <strain evidence="6 7">DSM 18899</strain>
    </source>
</reference>
<evidence type="ECO:0000256" key="2">
    <source>
        <dbReference type="ARBA" id="ARBA00022723"/>
    </source>
</evidence>
<keyword evidence="3" id="KW-0862">Zinc</keyword>
<dbReference type="Gene3D" id="3.90.1590.10">
    <property type="entry name" value="glutathione-dependent formaldehyde- activating enzyme (gfa)"/>
    <property type="match status" value="1"/>
</dbReference>
<dbReference type="SUPFAM" id="SSF51316">
    <property type="entry name" value="Mss4-like"/>
    <property type="match status" value="1"/>
</dbReference>
<evidence type="ECO:0000256" key="3">
    <source>
        <dbReference type="ARBA" id="ARBA00022833"/>
    </source>
</evidence>
<evidence type="ECO:0000256" key="1">
    <source>
        <dbReference type="ARBA" id="ARBA00005495"/>
    </source>
</evidence>
<dbReference type="EMBL" id="FPKR01000001">
    <property type="protein sequence ID" value="SFZ70901.1"/>
    <property type="molecule type" value="Genomic_DNA"/>
</dbReference>
<dbReference type="AlphaFoldDB" id="A0A1K2H4U0"/>
<feature type="domain" description="CENP-V/GFA" evidence="5">
    <location>
        <begin position="7"/>
        <end position="124"/>
    </location>
</feature>
<dbReference type="InterPro" id="IPR006913">
    <property type="entry name" value="CENP-V/GFA"/>
</dbReference>
<evidence type="ECO:0000313" key="7">
    <source>
        <dbReference type="Proteomes" id="UP000186513"/>
    </source>
</evidence>
<keyword evidence="4" id="KW-0456">Lyase</keyword>
<dbReference type="Proteomes" id="UP000186513">
    <property type="component" value="Unassembled WGS sequence"/>
</dbReference>
<dbReference type="InterPro" id="IPR011057">
    <property type="entry name" value="Mss4-like_sf"/>
</dbReference>